<evidence type="ECO:0000313" key="13">
    <source>
        <dbReference type="Proteomes" id="UP000199701"/>
    </source>
</evidence>
<dbReference type="OrthoDB" id="9772736at2"/>
<dbReference type="Proteomes" id="UP000199701">
    <property type="component" value="Unassembled WGS sequence"/>
</dbReference>
<keyword evidence="4" id="KW-0285">Flavoprotein</keyword>
<reference evidence="12 13" key="1">
    <citation type="submission" date="2016-10" db="EMBL/GenBank/DDBJ databases">
        <authorList>
            <person name="de Groot N.N."/>
        </authorList>
    </citation>
    <scope>NUCLEOTIDE SEQUENCE [LARGE SCALE GENOMIC DNA]</scope>
    <source>
        <strain evidence="12 13">DSM 9179</strain>
    </source>
</reference>
<keyword evidence="7" id="KW-0560">Oxidoreductase</keyword>
<comment type="cofactor">
    <cofactor evidence="1">
        <name>FMN</name>
        <dbReference type="ChEBI" id="CHEBI:58210"/>
    </cofactor>
</comment>
<evidence type="ECO:0000256" key="3">
    <source>
        <dbReference type="ARBA" id="ARBA00011048"/>
    </source>
</evidence>
<protein>
    <submittedName>
        <fullName evidence="12">2-enoate reductase</fullName>
    </submittedName>
</protein>
<keyword evidence="8" id="KW-0408">Iron</keyword>
<dbReference type="Pfam" id="PF00724">
    <property type="entry name" value="Oxidored_FMN"/>
    <property type="match status" value="1"/>
</dbReference>
<dbReference type="RefSeq" id="WP_092451526.1">
    <property type="nucleotide sequence ID" value="NZ_FOJI01000003.1"/>
</dbReference>
<evidence type="ECO:0000256" key="8">
    <source>
        <dbReference type="ARBA" id="ARBA00023004"/>
    </source>
</evidence>
<comment type="cofactor">
    <cofactor evidence="2">
        <name>[4Fe-4S] cluster</name>
        <dbReference type="ChEBI" id="CHEBI:49883"/>
    </cofactor>
</comment>
<dbReference type="InterPro" id="IPR013785">
    <property type="entry name" value="Aldolase_TIM"/>
</dbReference>
<organism evidence="12 13">
    <name type="scientific">[Clostridium] fimetarium</name>
    <dbReference type="NCBI Taxonomy" id="99656"/>
    <lineage>
        <taxon>Bacteria</taxon>
        <taxon>Bacillati</taxon>
        <taxon>Bacillota</taxon>
        <taxon>Clostridia</taxon>
        <taxon>Lachnospirales</taxon>
        <taxon>Lachnospiraceae</taxon>
    </lineage>
</organism>
<keyword evidence="13" id="KW-1185">Reference proteome</keyword>
<dbReference type="Pfam" id="PF07992">
    <property type="entry name" value="Pyr_redox_2"/>
    <property type="match status" value="1"/>
</dbReference>
<dbReference type="SUPFAM" id="SSF51395">
    <property type="entry name" value="FMN-linked oxidoreductases"/>
    <property type="match status" value="1"/>
</dbReference>
<dbReference type="InterPro" id="IPR023753">
    <property type="entry name" value="FAD/NAD-binding_dom"/>
</dbReference>
<dbReference type="GO" id="GO:0010181">
    <property type="term" value="F:FMN binding"/>
    <property type="evidence" value="ECO:0007669"/>
    <property type="project" value="InterPro"/>
</dbReference>
<gene>
    <name evidence="12" type="ORF">SAMN05421659_103295</name>
</gene>
<dbReference type="AlphaFoldDB" id="A0A1I0NQ73"/>
<keyword evidence="6" id="KW-0479">Metal-binding</keyword>
<dbReference type="InterPro" id="IPR051793">
    <property type="entry name" value="NADH:flavin_oxidoreductase"/>
</dbReference>
<dbReference type="PRINTS" id="PR00411">
    <property type="entry name" value="PNDRDTASEI"/>
</dbReference>
<feature type="domain" description="FAD/NAD(P)-binding" evidence="11">
    <location>
        <begin position="402"/>
        <end position="626"/>
    </location>
</feature>
<dbReference type="GO" id="GO:0051536">
    <property type="term" value="F:iron-sulfur cluster binding"/>
    <property type="evidence" value="ECO:0007669"/>
    <property type="project" value="UniProtKB-KW"/>
</dbReference>
<sequence>MTNKYGKLFEHLKVGKLTLKNRIAMAPLGMVAMSDPCGGFTQDAQEYYIERAKGGTGLIITGVTNVNYNEFVPLAMPCASYKPLMFAKSCAPMNERIHAYDAKIFLQLTAGFGRVIIPKLMENGIAPSKQENRWDPSIMHRAMTVAEIEELVASFVASAVVAKESKFDGVEIHAVHEGYLLDQFAISLYNKRTDEYGGDLLGRLKITTDIVKGIKAACGEDFPVSLRYSLKSYVKEIRKGALPGEAFVEKGKDIEEGIEAAKILVNAGYDLLNVDAGTYDSWYWNHPPMYFEKGMYRKFGKILKENVNVPIILAGRMDDPEMACEALGTSCDIVAYGRPLLADPYLPEKIRTEKLEDIRPCLSCQQGCLDRLAHGLPISCAVNPACGREKSLAIIPAVDKKNVLIIGGGLSGMETARVCAMRGHQVTLLEKGDQLGGNIIVGSVPDFKKDDRALLKWYKVQLGKLPVDIKLNFKADKKMIEKSNADVVIFATGSKPIRLDLGNKNNIFTADEILKDIEKAGDDIVFVGGGLVGCETALWLRQQGKNVTIVEAKPQILGGGEDMCFANYDMLKDLLVFNEVNVYCNSSIKMIMDDAVSIETQNGGKEIKADTVIVAVGYSSQKGLFDTMTDTNKIIYNVGDSRNVHNIMYAIWDANQIAREL</sequence>
<comment type="similarity">
    <text evidence="3">In the N-terminal section; belongs to the NADH:flavin oxidoreductase/NADH oxidase family.</text>
</comment>
<dbReference type="STRING" id="99656.SAMN05421659_103295"/>
<evidence type="ECO:0000256" key="9">
    <source>
        <dbReference type="ARBA" id="ARBA00023014"/>
    </source>
</evidence>
<dbReference type="SUPFAM" id="SSF51905">
    <property type="entry name" value="FAD/NAD(P)-binding domain"/>
    <property type="match status" value="1"/>
</dbReference>
<dbReference type="EMBL" id="FOJI01000003">
    <property type="protein sequence ID" value="SEW03717.1"/>
    <property type="molecule type" value="Genomic_DNA"/>
</dbReference>
<dbReference type="Gene3D" id="3.40.50.720">
    <property type="entry name" value="NAD(P)-binding Rossmann-like Domain"/>
    <property type="match status" value="1"/>
</dbReference>
<evidence type="ECO:0000256" key="5">
    <source>
        <dbReference type="ARBA" id="ARBA00022643"/>
    </source>
</evidence>
<evidence type="ECO:0000256" key="6">
    <source>
        <dbReference type="ARBA" id="ARBA00022723"/>
    </source>
</evidence>
<evidence type="ECO:0000256" key="1">
    <source>
        <dbReference type="ARBA" id="ARBA00001917"/>
    </source>
</evidence>
<keyword evidence="5" id="KW-0288">FMN</keyword>
<name>A0A1I0NQ73_9FIRM</name>
<evidence type="ECO:0000313" key="12">
    <source>
        <dbReference type="EMBL" id="SEW03717.1"/>
    </source>
</evidence>
<evidence type="ECO:0000259" key="11">
    <source>
        <dbReference type="Pfam" id="PF07992"/>
    </source>
</evidence>
<dbReference type="InterPro" id="IPR036188">
    <property type="entry name" value="FAD/NAD-bd_sf"/>
</dbReference>
<proteinExistence type="inferred from homology"/>
<evidence type="ECO:0000256" key="7">
    <source>
        <dbReference type="ARBA" id="ARBA00023002"/>
    </source>
</evidence>
<evidence type="ECO:0000256" key="4">
    <source>
        <dbReference type="ARBA" id="ARBA00022630"/>
    </source>
</evidence>
<dbReference type="PANTHER" id="PTHR42917">
    <property type="entry name" value="2,4-DIENOYL-COA REDUCTASE"/>
    <property type="match status" value="1"/>
</dbReference>
<dbReference type="Gene3D" id="3.50.50.60">
    <property type="entry name" value="FAD/NAD(P)-binding domain"/>
    <property type="match status" value="1"/>
</dbReference>
<evidence type="ECO:0000259" key="10">
    <source>
        <dbReference type="Pfam" id="PF00724"/>
    </source>
</evidence>
<dbReference type="InterPro" id="IPR001155">
    <property type="entry name" value="OxRdtase_FMN_N"/>
</dbReference>
<accession>A0A1I0NQ73</accession>
<dbReference type="Gene3D" id="3.20.20.70">
    <property type="entry name" value="Aldolase class I"/>
    <property type="match status" value="1"/>
</dbReference>
<evidence type="ECO:0000256" key="2">
    <source>
        <dbReference type="ARBA" id="ARBA00001966"/>
    </source>
</evidence>
<dbReference type="GO" id="GO:0046872">
    <property type="term" value="F:metal ion binding"/>
    <property type="evidence" value="ECO:0007669"/>
    <property type="project" value="UniProtKB-KW"/>
</dbReference>
<dbReference type="PRINTS" id="PR00368">
    <property type="entry name" value="FADPNR"/>
</dbReference>
<keyword evidence="9" id="KW-0411">Iron-sulfur</keyword>
<dbReference type="PANTHER" id="PTHR42917:SF2">
    <property type="entry name" value="2,4-DIENOYL-COA REDUCTASE [(2E)-ENOYL-COA-PRODUCING]"/>
    <property type="match status" value="1"/>
</dbReference>
<feature type="domain" description="NADH:flavin oxidoreductase/NADH oxidase N-terminal" evidence="10">
    <location>
        <begin position="7"/>
        <end position="353"/>
    </location>
</feature>
<dbReference type="GO" id="GO:0016491">
    <property type="term" value="F:oxidoreductase activity"/>
    <property type="evidence" value="ECO:0007669"/>
    <property type="project" value="UniProtKB-KW"/>
</dbReference>